<protein>
    <submittedName>
        <fullName evidence="2">Glycerophosphodiester phosphodiesterase</fullName>
    </submittedName>
</protein>
<comment type="caution">
    <text evidence="2">The sequence shown here is derived from an EMBL/GenBank/DDBJ whole genome shotgun (WGS) entry which is preliminary data.</text>
</comment>
<keyword evidence="3" id="KW-1185">Reference proteome</keyword>
<dbReference type="InterPro" id="IPR017946">
    <property type="entry name" value="PLC-like_Pdiesterase_TIM-brl"/>
</dbReference>
<evidence type="ECO:0000259" key="1">
    <source>
        <dbReference type="PROSITE" id="PS51704"/>
    </source>
</evidence>
<sequence length="246" mass="26608">MNDFPLITAHTGCMGTPDNSAASAETGIAHGADIVEDDIRATRDGTLVLSHDDGITFADGTEGSLSGMTLAELNARLAKPLQLLEPVLKSVADAGRRMNLDVKADDVIEPLSDLIERLGLLDRVFLSGCQFPRAIAVSECNPRLGKLLNVDVNAFIDTPYPDAIKKLCEQALAAGCFGVNLPYQIVRPSLMEAARDVGLDVYVWTVNEEPQMRMLAGMGVRSITTRNVDVLARLKRNWSLEGQDES</sequence>
<dbReference type="Gene3D" id="3.20.20.190">
    <property type="entry name" value="Phosphatidylinositol (PI) phosphodiesterase"/>
    <property type="match status" value="1"/>
</dbReference>
<dbReference type="Proteomes" id="UP001596378">
    <property type="component" value="Unassembled WGS sequence"/>
</dbReference>
<dbReference type="InterPro" id="IPR030395">
    <property type="entry name" value="GP_PDE_dom"/>
</dbReference>
<accession>A0ABW2F8U6</accession>
<gene>
    <name evidence="2" type="ORF">ACFQMJ_07370</name>
</gene>
<dbReference type="PANTHER" id="PTHR46211:SF1">
    <property type="entry name" value="GLYCEROPHOSPHODIESTER PHOSPHODIESTERASE, CYTOPLASMIC"/>
    <property type="match status" value="1"/>
</dbReference>
<dbReference type="CDD" id="cd08556">
    <property type="entry name" value="GDPD"/>
    <property type="match status" value="1"/>
</dbReference>
<dbReference type="Pfam" id="PF03009">
    <property type="entry name" value="GDPD"/>
    <property type="match status" value="1"/>
</dbReference>
<organism evidence="2 3">
    <name type="scientific">Cohnella cellulosilytica</name>
    <dbReference type="NCBI Taxonomy" id="986710"/>
    <lineage>
        <taxon>Bacteria</taxon>
        <taxon>Bacillati</taxon>
        <taxon>Bacillota</taxon>
        <taxon>Bacilli</taxon>
        <taxon>Bacillales</taxon>
        <taxon>Paenibacillaceae</taxon>
        <taxon>Cohnella</taxon>
    </lineage>
</organism>
<dbReference type="PROSITE" id="PS51704">
    <property type="entry name" value="GP_PDE"/>
    <property type="match status" value="1"/>
</dbReference>
<proteinExistence type="predicted"/>
<name>A0ABW2F8U6_9BACL</name>
<dbReference type="EMBL" id="JBHTAI010000004">
    <property type="protein sequence ID" value="MFC7148350.1"/>
    <property type="molecule type" value="Genomic_DNA"/>
</dbReference>
<dbReference type="RefSeq" id="WP_378045365.1">
    <property type="nucleotide sequence ID" value="NZ_JBHMDN010000007.1"/>
</dbReference>
<dbReference type="PANTHER" id="PTHR46211">
    <property type="entry name" value="GLYCEROPHOSPHORYL DIESTER PHOSPHODIESTERASE"/>
    <property type="match status" value="1"/>
</dbReference>
<feature type="domain" description="GP-PDE" evidence="1">
    <location>
        <begin position="5"/>
        <end position="235"/>
    </location>
</feature>
<dbReference type="SUPFAM" id="SSF51695">
    <property type="entry name" value="PLC-like phosphodiesterases"/>
    <property type="match status" value="1"/>
</dbReference>
<evidence type="ECO:0000313" key="2">
    <source>
        <dbReference type="EMBL" id="MFC7148350.1"/>
    </source>
</evidence>
<reference evidence="3" key="1">
    <citation type="journal article" date="2019" name="Int. J. Syst. Evol. Microbiol.">
        <title>The Global Catalogue of Microorganisms (GCM) 10K type strain sequencing project: providing services to taxonomists for standard genome sequencing and annotation.</title>
        <authorList>
            <consortium name="The Broad Institute Genomics Platform"/>
            <consortium name="The Broad Institute Genome Sequencing Center for Infectious Disease"/>
            <person name="Wu L."/>
            <person name="Ma J."/>
        </authorList>
    </citation>
    <scope>NUCLEOTIDE SEQUENCE [LARGE SCALE GENOMIC DNA]</scope>
    <source>
        <strain evidence="3">KCTC 12907</strain>
    </source>
</reference>
<evidence type="ECO:0000313" key="3">
    <source>
        <dbReference type="Proteomes" id="UP001596378"/>
    </source>
</evidence>